<evidence type="ECO:0000256" key="5">
    <source>
        <dbReference type="ARBA" id="ARBA00022898"/>
    </source>
</evidence>
<evidence type="ECO:0000259" key="8">
    <source>
        <dbReference type="Pfam" id="PF00155"/>
    </source>
</evidence>
<dbReference type="InterPro" id="IPR004839">
    <property type="entry name" value="Aminotransferase_I/II_large"/>
</dbReference>
<evidence type="ECO:0000256" key="6">
    <source>
        <dbReference type="ARBA" id="ARBA00049185"/>
    </source>
</evidence>
<evidence type="ECO:0000256" key="3">
    <source>
        <dbReference type="ARBA" id="ARBA00022576"/>
    </source>
</evidence>
<dbReference type="PANTHER" id="PTHR46383">
    <property type="entry name" value="ASPARTATE AMINOTRANSFERASE"/>
    <property type="match status" value="1"/>
</dbReference>
<keyword evidence="5" id="KW-0663">Pyridoxal phosphate</keyword>
<accession>A0ABQ6PBY9</accession>
<dbReference type="GO" id="GO:0008483">
    <property type="term" value="F:transaminase activity"/>
    <property type="evidence" value="ECO:0007669"/>
    <property type="project" value="UniProtKB-KW"/>
</dbReference>
<dbReference type="InterPro" id="IPR015424">
    <property type="entry name" value="PyrdxlP-dep_Trfase"/>
</dbReference>
<dbReference type="Gene3D" id="3.40.640.10">
    <property type="entry name" value="Type I PLP-dependent aspartate aminotransferase-like (Major domain)"/>
    <property type="match status" value="1"/>
</dbReference>
<evidence type="ECO:0000256" key="1">
    <source>
        <dbReference type="ARBA" id="ARBA00001933"/>
    </source>
</evidence>
<dbReference type="InterPro" id="IPR050596">
    <property type="entry name" value="AspAT/PAT-like"/>
</dbReference>
<organism evidence="9 10">
    <name type="scientific">Novosphingobium pituita</name>
    <dbReference type="NCBI Taxonomy" id="3056842"/>
    <lineage>
        <taxon>Bacteria</taxon>
        <taxon>Pseudomonadati</taxon>
        <taxon>Pseudomonadota</taxon>
        <taxon>Alphaproteobacteria</taxon>
        <taxon>Sphingomonadales</taxon>
        <taxon>Sphingomonadaceae</taxon>
        <taxon>Novosphingobium</taxon>
    </lineage>
</organism>
<proteinExistence type="inferred from homology"/>
<dbReference type="EC" id="2.6.1.-" evidence="7"/>
<evidence type="ECO:0000256" key="7">
    <source>
        <dbReference type="RuleBase" id="RU000481"/>
    </source>
</evidence>
<name>A0ABQ6PBY9_9SPHN</name>
<comment type="caution">
    <text evidence="9">The sequence shown here is derived from an EMBL/GenBank/DDBJ whole genome shotgun (WGS) entry which is preliminary data.</text>
</comment>
<dbReference type="CDD" id="cd00609">
    <property type="entry name" value="AAT_like"/>
    <property type="match status" value="1"/>
</dbReference>
<dbReference type="SUPFAM" id="SSF53383">
    <property type="entry name" value="PLP-dependent transferases"/>
    <property type="match status" value="1"/>
</dbReference>
<evidence type="ECO:0000313" key="10">
    <source>
        <dbReference type="Proteomes" id="UP001187221"/>
    </source>
</evidence>
<gene>
    <name evidence="9" type="ORF">NUTIK01_23480</name>
</gene>
<evidence type="ECO:0000256" key="4">
    <source>
        <dbReference type="ARBA" id="ARBA00022679"/>
    </source>
</evidence>
<dbReference type="Proteomes" id="UP001187221">
    <property type="component" value="Unassembled WGS sequence"/>
</dbReference>
<sequence length="389" mass="41995">MVRAGMTARIDQFHAIAVSTLAHRLAGEGRSIIHMEFGQPSTGAPAKAIEKAQHVLATDPMGYWESQALKARIARSYADSDGLSVEPQQIILTCGASPALVMALTLRFAPGARVALARPGYVAYRNTLRSLHMEPVELECGPDERFNITAAALAAMEPAPDGLILASPANPTGTVIPPEEMAAIAQVCRARGIRVISDEIYHGLTYDGAQARSTLAFDPDAVIINSFSKYFSMAGWRLGWMVVPLDQVDQARARMGNLTLTPPVLSQHAGLVAFDCGDELEGHVRTYARNRQILLDALPELGLARIAPPDGAFYIWADIAHLTDDSMAFCLKLLEDTGIATAPGIDFDPVEGHHFFRISFAVSTPLVEEAIARMKPWFAARLAERAVGA</sequence>
<comment type="catalytic activity">
    <reaction evidence="6">
        <text>L-aspartate + 2-oxoglutarate = oxaloacetate + L-glutamate</text>
        <dbReference type="Rhea" id="RHEA:21824"/>
        <dbReference type="ChEBI" id="CHEBI:16452"/>
        <dbReference type="ChEBI" id="CHEBI:16810"/>
        <dbReference type="ChEBI" id="CHEBI:29985"/>
        <dbReference type="ChEBI" id="CHEBI:29991"/>
        <dbReference type="EC" id="2.6.1.1"/>
    </reaction>
</comment>
<dbReference type="Pfam" id="PF00155">
    <property type="entry name" value="Aminotran_1_2"/>
    <property type="match status" value="1"/>
</dbReference>
<comment type="similarity">
    <text evidence="2 7">Belongs to the class-I pyridoxal-phosphate-dependent aminotransferase family.</text>
</comment>
<dbReference type="InterPro" id="IPR004838">
    <property type="entry name" value="NHTrfase_class1_PyrdxlP-BS"/>
</dbReference>
<feature type="domain" description="Aminotransferase class I/classII large" evidence="8">
    <location>
        <begin position="35"/>
        <end position="373"/>
    </location>
</feature>
<keyword evidence="3 7" id="KW-0032">Aminotransferase</keyword>
<evidence type="ECO:0000313" key="9">
    <source>
        <dbReference type="EMBL" id="GMM61571.1"/>
    </source>
</evidence>
<comment type="cofactor">
    <cofactor evidence="1 7">
        <name>pyridoxal 5'-phosphate</name>
        <dbReference type="ChEBI" id="CHEBI:597326"/>
    </cofactor>
</comment>
<keyword evidence="4 7" id="KW-0808">Transferase</keyword>
<protein>
    <recommendedName>
        <fullName evidence="7">Aminotransferase</fullName>
        <ecNumber evidence="7">2.6.1.-</ecNumber>
    </recommendedName>
</protein>
<evidence type="ECO:0000256" key="2">
    <source>
        <dbReference type="ARBA" id="ARBA00007441"/>
    </source>
</evidence>
<dbReference type="InterPro" id="IPR015421">
    <property type="entry name" value="PyrdxlP-dep_Trfase_major"/>
</dbReference>
<reference evidence="9 10" key="1">
    <citation type="submission" date="2023-06" db="EMBL/GenBank/DDBJ databases">
        <title>Draft genome sequence of Novosphingobium sp. strain IK01.</title>
        <authorList>
            <person name="Hatamoto M."/>
            <person name="Ikarashi T."/>
            <person name="Yamaguchi T."/>
        </authorList>
    </citation>
    <scope>NUCLEOTIDE SEQUENCE [LARGE SCALE GENOMIC DNA]</scope>
    <source>
        <strain evidence="9 10">IK01</strain>
    </source>
</reference>
<keyword evidence="10" id="KW-1185">Reference proteome</keyword>
<dbReference type="EMBL" id="BTFW01000001">
    <property type="protein sequence ID" value="GMM61571.1"/>
    <property type="molecule type" value="Genomic_DNA"/>
</dbReference>
<dbReference type="PROSITE" id="PS00105">
    <property type="entry name" value="AA_TRANSFER_CLASS_1"/>
    <property type="match status" value="1"/>
</dbReference>
<dbReference type="PANTHER" id="PTHR46383:SF2">
    <property type="entry name" value="AMINOTRANSFERASE"/>
    <property type="match status" value="1"/>
</dbReference>